<evidence type="ECO:0000256" key="3">
    <source>
        <dbReference type="ARBA" id="ARBA00022741"/>
    </source>
</evidence>
<keyword evidence="3" id="KW-0547">Nucleotide-binding</keyword>
<reference evidence="6 7" key="1">
    <citation type="submission" date="2018-12" db="EMBL/GenBank/DDBJ databases">
        <authorList>
            <consortium name="Pathogen Informatics"/>
        </authorList>
    </citation>
    <scope>NUCLEOTIDE SEQUENCE [LARGE SCALE GENOMIC DNA]</scope>
    <source>
        <strain evidence="6 7">NCTC11923</strain>
    </source>
</reference>
<dbReference type="Gene3D" id="3.40.50.300">
    <property type="entry name" value="P-loop containing nucleotide triphosphate hydrolases"/>
    <property type="match status" value="1"/>
</dbReference>
<dbReference type="Pfam" id="PF00005">
    <property type="entry name" value="ABC_tran"/>
    <property type="match status" value="1"/>
</dbReference>
<gene>
    <name evidence="6" type="primary">ybhF_5</name>
    <name evidence="6" type="ORF">NCTC11923_02314</name>
</gene>
<proteinExistence type="inferred from homology"/>
<dbReference type="InterPro" id="IPR003439">
    <property type="entry name" value="ABC_transporter-like_ATP-bd"/>
</dbReference>
<evidence type="ECO:0000313" key="6">
    <source>
        <dbReference type="EMBL" id="VEG75642.1"/>
    </source>
</evidence>
<name>A0A3S4SLM0_9ACTO</name>
<dbReference type="EMBL" id="LR134363">
    <property type="protein sequence ID" value="VEG75642.1"/>
    <property type="molecule type" value="Genomic_DNA"/>
</dbReference>
<dbReference type="GO" id="GO:0016887">
    <property type="term" value="F:ATP hydrolysis activity"/>
    <property type="evidence" value="ECO:0007669"/>
    <property type="project" value="InterPro"/>
</dbReference>
<dbReference type="SUPFAM" id="SSF52540">
    <property type="entry name" value="P-loop containing nucleoside triphosphate hydrolases"/>
    <property type="match status" value="1"/>
</dbReference>
<feature type="domain" description="ABC transporter" evidence="5">
    <location>
        <begin position="2"/>
        <end position="229"/>
    </location>
</feature>
<protein>
    <submittedName>
        <fullName evidence="6">Uncharacterized ABC transporter ATP-binding protein YbhF</fullName>
    </submittedName>
</protein>
<evidence type="ECO:0000256" key="2">
    <source>
        <dbReference type="ARBA" id="ARBA00022448"/>
    </source>
</evidence>
<dbReference type="PANTHER" id="PTHR43335">
    <property type="entry name" value="ABC TRANSPORTER, ATP-BINDING PROTEIN"/>
    <property type="match status" value="1"/>
</dbReference>
<comment type="similarity">
    <text evidence="1">Belongs to the ABC transporter superfamily.</text>
</comment>
<dbReference type="RefSeq" id="WP_026427938.1">
    <property type="nucleotide sequence ID" value="NZ_LR134363.1"/>
</dbReference>
<dbReference type="PANTHER" id="PTHR43335:SF2">
    <property type="entry name" value="ABC TRANSPORTER, ATP-BINDING PROTEIN"/>
    <property type="match status" value="1"/>
</dbReference>
<evidence type="ECO:0000313" key="7">
    <source>
        <dbReference type="Proteomes" id="UP000276899"/>
    </source>
</evidence>
<dbReference type="Proteomes" id="UP000276899">
    <property type="component" value="Chromosome"/>
</dbReference>
<keyword evidence="2" id="KW-0813">Transport</keyword>
<dbReference type="SMART" id="SM00382">
    <property type="entry name" value="AAA"/>
    <property type="match status" value="1"/>
</dbReference>
<sequence length="308" mass="33076">MLTISALSKRLAAVQALDGLSLDLRAGELVGLVGASGAGKSTTMRLIMGSLAPDAGSLTWMGRPIDAAARRRFGYMPQERGLYPRMTVVEQLTYLARIHGLGARAAAESAATWIERLGLEARRGTEIQRLSPGDQQRVQLAAALVADPELLILDDPFSGADPLTQDIMSQVLHERARAGVPALVSSHRLEVVERLCDRVAIIRQGRLVADGTAAQLRASTEPRWRAVVEPEPRAVPHDPSALASLPHARAERSAEGRLILTAGGPDEQALLAVAQRLGTVRELGPVRRPLDEIFREALAAPHPDKDSP</sequence>
<dbReference type="InterPro" id="IPR003593">
    <property type="entry name" value="AAA+_ATPase"/>
</dbReference>
<dbReference type="STRING" id="1278298.GCA_000428685_01304"/>
<dbReference type="AlphaFoldDB" id="A0A3S4SLM0"/>
<dbReference type="PROSITE" id="PS00211">
    <property type="entry name" value="ABC_TRANSPORTER_1"/>
    <property type="match status" value="1"/>
</dbReference>
<evidence type="ECO:0000259" key="5">
    <source>
        <dbReference type="PROSITE" id="PS50893"/>
    </source>
</evidence>
<organism evidence="6 7">
    <name type="scientific">Actinomyces slackii</name>
    <dbReference type="NCBI Taxonomy" id="52774"/>
    <lineage>
        <taxon>Bacteria</taxon>
        <taxon>Bacillati</taxon>
        <taxon>Actinomycetota</taxon>
        <taxon>Actinomycetes</taxon>
        <taxon>Actinomycetales</taxon>
        <taxon>Actinomycetaceae</taxon>
        <taxon>Actinomyces</taxon>
    </lineage>
</organism>
<evidence type="ECO:0000256" key="1">
    <source>
        <dbReference type="ARBA" id="ARBA00005417"/>
    </source>
</evidence>
<dbReference type="PROSITE" id="PS50893">
    <property type="entry name" value="ABC_TRANSPORTER_2"/>
    <property type="match status" value="1"/>
</dbReference>
<dbReference type="InterPro" id="IPR027417">
    <property type="entry name" value="P-loop_NTPase"/>
</dbReference>
<accession>A0A3S4SLM0</accession>
<keyword evidence="7" id="KW-1185">Reference proteome</keyword>
<dbReference type="InterPro" id="IPR017871">
    <property type="entry name" value="ABC_transporter-like_CS"/>
</dbReference>
<dbReference type="GO" id="GO:0005524">
    <property type="term" value="F:ATP binding"/>
    <property type="evidence" value="ECO:0007669"/>
    <property type="project" value="UniProtKB-KW"/>
</dbReference>
<dbReference type="KEGG" id="asla:NCTC11923_02314"/>
<evidence type="ECO:0000256" key="4">
    <source>
        <dbReference type="ARBA" id="ARBA00022840"/>
    </source>
</evidence>
<keyword evidence="4 6" id="KW-0067">ATP-binding</keyword>